<dbReference type="PANTHER" id="PTHR47354:SF1">
    <property type="entry name" value="CARNITINE MONOOXYGENASE REDUCTASE SUBUNIT"/>
    <property type="match status" value="1"/>
</dbReference>
<dbReference type="PROSITE" id="PS51085">
    <property type="entry name" value="2FE2S_FER_2"/>
    <property type="match status" value="1"/>
</dbReference>
<dbReference type="InterPro" id="IPR017927">
    <property type="entry name" value="FAD-bd_FR_type"/>
</dbReference>
<evidence type="ECO:0000256" key="7">
    <source>
        <dbReference type="ARBA" id="ARBA00023014"/>
    </source>
</evidence>
<dbReference type="PROSITE" id="PS51384">
    <property type="entry name" value="FAD_FR"/>
    <property type="match status" value="1"/>
</dbReference>
<dbReference type="PROSITE" id="PS00197">
    <property type="entry name" value="2FE2S_FER_1"/>
    <property type="match status" value="1"/>
</dbReference>
<protein>
    <submittedName>
        <fullName evidence="10">PDR/VanB family oxidoreductase</fullName>
    </submittedName>
</protein>
<feature type="domain" description="2Fe-2S ferredoxin-type" evidence="8">
    <location>
        <begin position="245"/>
        <end position="328"/>
    </location>
</feature>
<evidence type="ECO:0000256" key="5">
    <source>
        <dbReference type="ARBA" id="ARBA00023002"/>
    </source>
</evidence>
<evidence type="ECO:0000259" key="9">
    <source>
        <dbReference type="PROSITE" id="PS51384"/>
    </source>
</evidence>
<dbReference type="InterPro" id="IPR017938">
    <property type="entry name" value="Riboflavin_synthase-like_b-brl"/>
</dbReference>
<dbReference type="CDD" id="cd06185">
    <property type="entry name" value="PDR_like"/>
    <property type="match status" value="1"/>
</dbReference>
<dbReference type="CDD" id="cd00207">
    <property type="entry name" value="fer2"/>
    <property type="match status" value="1"/>
</dbReference>
<comment type="cofactor">
    <cofactor evidence="1">
        <name>FAD</name>
        <dbReference type="ChEBI" id="CHEBI:57692"/>
    </cofactor>
</comment>
<keyword evidence="6" id="KW-0408">Iron</keyword>
<reference evidence="11" key="1">
    <citation type="journal article" date="2019" name="Int. J. Syst. Evol. Microbiol.">
        <title>The Global Catalogue of Microorganisms (GCM) 10K type strain sequencing project: providing services to taxonomists for standard genome sequencing and annotation.</title>
        <authorList>
            <consortium name="The Broad Institute Genomics Platform"/>
            <consortium name="The Broad Institute Genome Sequencing Center for Infectious Disease"/>
            <person name="Wu L."/>
            <person name="Ma J."/>
        </authorList>
    </citation>
    <scope>NUCLEOTIDE SEQUENCE [LARGE SCALE GENOMIC DNA]</scope>
    <source>
        <strain evidence="11">CGMCC 4.7330</strain>
    </source>
</reference>
<dbReference type="Gene3D" id="3.10.20.30">
    <property type="match status" value="1"/>
</dbReference>
<dbReference type="RefSeq" id="WP_378614566.1">
    <property type="nucleotide sequence ID" value="NZ_JBHSAX010000017.1"/>
</dbReference>
<evidence type="ECO:0000256" key="6">
    <source>
        <dbReference type="ARBA" id="ARBA00023004"/>
    </source>
</evidence>
<dbReference type="SUPFAM" id="SSF52343">
    <property type="entry name" value="Ferredoxin reductase-like, C-terminal NADP-linked domain"/>
    <property type="match status" value="1"/>
</dbReference>
<evidence type="ECO:0000256" key="2">
    <source>
        <dbReference type="ARBA" id="ARBA00022630"/>
    </source>
</evidence>
<dbReference type="InterPro" id="IPR012675">
    <property type="entry name" value="Beta-grasp_dom_sf"/>
</dbReference>
<keyword evidence="2" id="KW-0285">Flavoprotein</keyword>
<dbReference type="SUPFAM" id="SSF54292">
    <property type="entry name" value="2Fe-2S ferredoxin-like"/>
    <property type="match status" value="1"/>
</dbReference>
<dbReference type="Gene3D" id="2.40.30.10">
    <property type="entry name" value="Translation factors"/>
    <property type="match status" value="1"/>
</dbReference>
<organism evidence="10 11">
    <name type="scientific">Nocardia jiangsuensis</name>
    <dbReference type="NCBI Taxonomy" id="1691563"/>
    <lineage>
        <taxon>Bacteria</taxon>
        <taxon>Bacillati</taxon>
        <taxon>Actinomycetota</taxon>
        <taxon>Actinomycetes</taxon>
        <taxon>Mycobacteriales</taxon>
        <taxon>Nocardiaceae</taxon>
        <taxon>Nocardia</taxon>
    </lineage>
</organism>
<gene>
    <name evidence="10" type="ORF">ACFO0B_20195</name>
</gene>
<dbReference type="Pfam" id="PF00111">
    <property type="entry name" value="Fer2"/>
    <property type="match status" value="1"/>
</dbReference>
<evidence type="ECO:0000259" key="8">
    <source>
        <dbReference type="PROSITE" id="PS51085"/>
    </source>
</evidence>
<dbReference type="PANTHER" id="PTHR47354">
    <property type="entry name" value="NADH OXIDOREDUCTASE HCR"/>
    <property type="match status" value="1"/>
</dbReference>
<keyword evidence="3" id="KW-0001">2Fe-2S</keyword>
<dbReference type="InterPro" id="IPR036010">
    <property type="entry name" value="2Fe-2S_ferredoxin-like_sf"/>
</dbReference>
<dbReference type="InterPro" id="IPR001041">
    <property type="entry name" value="2Fe-2S_ferredoxin-type"/>
</dbReference>
<keyword evidence="4" id="KW-0479">Metal-binding</keyword>
<keyword evidence="5" id="KW-0560">Oxidoreductase</keyword>
<name>A0ABV8DWK0_9NOCA</name>
<keyword evidence="7" id="KW-0411">Iron-sulfur</keyword>
<evidence type="ECO:0000256" key="1">
    <source>
        <dbReference type="ARBA" id="ARBA00001974"/>
    </source>
</evidence>
<dbReference type="Gene3D" id="3.40.50.80">
    <property type="entry name" value="Nucleotide-binding domain of ferredoxin-NADP reductase (FNR) module"/>
    <property type="match status" value="1"/>
</dbReference>
<sequence>MDLYKQVFVAGAVAPLLSSPQPVRNSGFDRDVVVEAVEQVALDVVALTLRAPDGGVLPVWRPGAHLELFLPSGRQRRYSLCGNPRDRFRYRIAVRLIPDGDGGSREVHERLRAGSVLRIRGPRNAFGFVEAPSYLFIAGGIGITPILPMVRAAGARGRLVYLGSSRDRMPFLAELTGAEVRPDDEFGPPDLAELLGEAEPGAAVYVCGPPGMLTAAQRLAFDSNPTGSLHVERFAPAPVDGGREFDLTLARTGRTVRVGATETALAAIQRVDPRVPYSCRQGFCGSCETRVLSGAVEHRDRVPAALARPDRIRPCVSRAAGDALVLDR</sequence>
<evidence type="ECO:0000256" key="4">
    <source>
        <dbReference type="ARBA" id="ARBA00022723"/>
    </source>
</evidence>
<comment type="caution">
    <text evidence="10">The sequence shown here is derived from an EMBL/GenBank/DDBJ whole genome shotgun (WGS) entry which is preliminary data.</text>
</comment>
<dbReference type="InterPro" id="IPR039261">
    <property type="entry name" value="FNR_nucleotide-bd"/>
</dbReference>
<evidence type="ECO:0000256" key="3">
    <source>
        <dbReference type="ARBA" id="ARBA00022714"/>
    </source>
</evidence>
<dbReference type="InterPro" id="IPR006058">
    <property type="entry name" value="2Fe2S_fd_BS"/>
</dbReference>
<evidence type="ECO:0000313" key="10">
    <source>
        <dbReference type="EMBL" id="MFC3964313.1"/>
    </source>
</evidence>
<proteinExistence type="predicted"/>
<dbReference type="SUPFAM" id="SSF63380">
    <property type="entry name" value="Riboflavin synthase domain-like"/>
    <property type="match status" value="1"/>
</dbReference>
<dbReference type="EMBL" id="JBHSAX010000017">
    <property type="protein sequence ID" value="MFC3964313.1"/>
    <property type="molecule type" value="Genomic_DNA"/>
</dbReference>
<feature type="domain" description="FAD-binding FR-type" evidence="9">
    <location>
        <begin position="27"/>
        <end position="129"/>
    </location>
</feature>
<dbReference type="InterPro" id="IPR050415">
    <property type="entry name" value="MRET"/>
</dbReference>
<dbReference type="Proteomes" id="UP001595696">
    <property type="component" value="Unassembled WGS sequence"/>
</dbReference>
<keyword evidence="11" id="KW-1185">Reference proteome</keyword>
<accession>A0ABV8DWK0</accession>
<evidence type="ECO:0000313" key="11">
    <source>
        <dbReference type="Proteomes" id="UP001595696"/>
    </source>
</evidence>
<dbReference type="PRINTS" id="PR00409">
    <property type="entry name" value="PHDIOXRDTASE"/>
</dbReference>